<gene>
    <name evidence="1" type="ORF">COB13_02735</name>
</gene>
<dbReference type="AlphaFoldDB" id="A0A2A4Z9B9"/>
<protein>
    <submittedName>
        <fullName evidence="1">(2Fe-2S)-binding protein</fullName>
    </submittedName>
</protein>
<accession>A0A2A4Z9B9</accession>
<dbReference type="Gene3D" id="1.10.10.1100">
    <property type="entry name" value="BFD-like [2Fe-2S]-binding domain"/>
    <property type="match status" value="1"/>
</dbReference>
<name>A0A2A4Z9B9_9PROT</name>
<organism evidence="1">
    <name type="scientific">OCS116 cluster bacterium</name>
    <dbReference type="NCBI Taxonomy" id="2030921"/>
    <lineage>
        <taxon>Bacteria</taxon>
        <taxon>Pseudomonadati</taxon>
        <taxon>Pseudomonadota</taxon>
        <taxon>Alphaproteobacteria</taxon>
        <taxon>OCS116 cluster</taxon>
    </lineage>
</organism>
<reference key="1">
    <citation type="submission" date="2017-08" db="EMBL/GenBank/DDBJ databases">
        <title>A dynamic microbial community with high functional redundancy inhabits the cold, oxic subseafloor aquifer.</title>
        <authorList>
            <person name="Tully B.J."/>
            <person name="Wheat C.G."/>
            <person name="Glazer B.T."/>
            <person name="Huber J.A."/>
        </authorList>
    </citation>
    <scope>NUCLEOTIDE SEQUENCE [LARGE SCALE GENOMIC DNA]</scope>
</reference>
<sequence length="67" mass="7267">MIICNCNAISDKNFTQAAEMGHGSIKKCFSAIGEKPNCGRCFAGVQNIIDNVRDDYEAAQQIKKSVA</sequence>
<reference evidence="1" key="2">
    <citation type="journal article" date="2018" name="ISME J.">
        <title>A dynamic microbial community with high functional redundancy inhabits the cold, oxic subseafloor aquifer.</title>
        <authorList>
            <person name="Tully B.J."/>
            <person name="Wheat C.G."/>
            <person name="Glazer B.T."/>
            <person name="Huber J.A."/>
        </authorList>
    </citation>
    <scope>NUCLEOTIDE SEQUENCE</scope>
    <source>
        <strain evidence="1">NORP83</strain>
    </source>
</reference>
<comment type="caution">
    <text evidence="1">The sequence shown here is derived from an EMBL/GenBank/DDBJ whole genome shotgun (WGS) entry which is preliminary data.</text>
</comment>
<proteinExistence type="predicted"/>
<evidence type="ECO:0000313" key="1">
    <source>
        <dbReference type="EMBL" id="PCJ03555.1"/>
    </source>
</evidence>
<dbReference type="EMBL" id="NVUS01000002">
    <property type="protein sequence ID" value="PCJ03555.1"/>
    <property type="molecule type" value="Genomic_DNA"/>
</dbReference>
<dbReference type="InterPro" id="IPR041854">
    <property type="entry name" value="BFD-like_2Fe2S-bd_dom_sf"/>
</dbReference>